<evidence type="ECO:0000313" key="3">
    <source>
        <dbReference type="Proteomes" id="UP000198994"/>
    </source>
</evidence>
<keyword evidence="3" id="KW-1185">Reference proteome</keyword>
<dbReference type="STRING" id="282683.SAMN04488105_12810"/>
<evidence type="ECO:0000313" key="2">
    <source>
        <dbReference type="EMBL" id="SDF54343.1"/>
    </source>
</evidence>
<protein>
    <submittedName>
        <fullName evidence="2">Uncharacterized protein</fullName>
    </submittedName>
</protein>
<name>A0A1G7LY21_9RHOB</name>
<proteinExistence type="predicted"/>
<accession>A0A1G7LY21</accession>
<gene>
    <name evidence="2" type="ORF">SAMN04488105_12810</name>
</gene>
<feature type="compositionally biased region" description="Low complexity" evidence="1">
    <location>
        <begin position="105"/>
        <end position="120"/>
    </location>
</feature>
<sequence>MTMDDSKVVPMEPSTVVPAFGSGQVDAAGIWYPFVDVIKETIDFRRDNPERSPEITATFPGLPVGAAAGRSGTGRLTRGAVPPRRGRAGPDTSHAQGPASGGTGSRPRAPGRRASSPAGGTTRGSPVTGPSLRSPGSDPGRRYCGITICSFTSLSRASTARSKPAMLSAKGMLAEIRGFRSTLPAAMSAIARS</sequence>
<dbReference type="Proteomes" id="UP000198994">
    <property type="component" value="Unassembled WGS sequence"/>
</dbReference>
<dbReference type="AlphaFoldDB" id="A0A1G7LY21"/>
<feature type="region of interest" description="Disordered" evidence="1">
    <location>
        <begin position="48"/>
        <end position="139"/>
    </location>
</feature>
<evidence type="ECO:0000256" key="1">
    <source>
        <dbReference type="SAM" id="MobiDB-lite"/>
    </source>
</evidence>
<organism evidence="2 3">
    <name type="scientific">Salipiger thiooxidans</name>
    <dbReference type="NCBI Taxonomy" id="282683"/>
    <lineage>
        <taxon>Bacteria</taxon>
        <taxon>Pseudomonadati</taxon>
        <taxon>Pseudomonadota</taxon>
        <taxon>Alphaproteobacteria</taxon>
        <taxon>Rhodobacterales</taxon>
        <taxon>Roseobacteraceae</taxon>
        <taxon>Salipiger</taxon>
    </lineage>
</organism>
<reference evidence="3" key="1">
    <citation type="submission" date="2016-10" db="EMBL/GenBank/DDBJ databases">
        <authorList>
            <person name="Varghese N."/>
            <person name="Submissions S."/>
        </authorList>
    </citation>
    <scope>NUCLEOTIDE SEQUENCE [LARGE SCALE GENOMIC DNA]</scope>
    <source>
        <strain evidence="3">DSM 10146</strain>
    </source>
</reference>
<dbReference type="Gene3D" id="3.40.190.10">
    <property type="entry name" value="Periplasmic binding protein-like II"/>
    <property type="match status" value="1"/>
</dbReference>
<dbReference type="EMBL" id="FNAV01000028">
    <property type="protein sequence ID" value="SDF54343.1"/>
    <property type="molecule type" value="Genomic_DNA"/>
</dbReference>